<dbReference type="Pfam" id="PF04113">
    <property type="entry name" value="Gpi16"/>
    <property type="match status" value="1"/>
</dbReference>
<comment type="caution">
    <text evidence="3">The sequence shown here is derived from an EMBL/GenBank/DDBJ whole genome shotgun (WGS) entry which is preliminary data.</text>
</comment>
<dbReference type="OMA" id="NHGHYIG"/>
<keyword evidence="1" id="KW-1133">Transmembrane helix</keyword>
<gene>
    <name evidence="3" type="ORF">BON22_3544</name>
</gene>
<keyword evidence="1" id="KW-0472">Membrane</keyword>
<evidence type="ECO:0000256" key="1">
    <source>
        <dbReference type="SAM" id="Phobius"/>
    </source>
</evidence>
<organism evidence="3 4">
    <name type="scientific">Cyberlindnera fabianii</name>
    <name type="common">Yeast</name>
    <name type="synonym">Hansenula fabianii</name>
    <dbReference type="NCBI Taxonomy" id="36022"/>
    <lineage>
        <taxon>Eukaryota</taxon>
        <taxon>Fungi</taxon>
        <taxon>Dikarya</taxon>
        <taxon>Ascomycota</taxon>
        <taxon>Saccharomycotina</taxon>
        <taxon>Saccharomycetes</taxon>
        <taxon>Phaffomycetales</taxon>
        <taxon>Phaffomycetaceae</taxon>
        <taxon>Cyberlindnera</taxon>
    </lineage>
</organism>
<name>A0A1V2L4L8_CYBFA</name>
<keyword evidence="1" id="KW-0812">Transmembrane</keyword>
<feature type="chain" id="PRO_5013047406" evidence="2">
    <location>
        <begin position="44"/>
        <end position="653"/>
    </location>
</feature>
<dbReference type="GO" id="GO:0016255">
    <property type="term" value="P:attachment of GPI anchor to protein"/>
    <property type="evidence" value="ECO:0007669"/>
    <property type="project" value="InterPro"/>
</dbReference>
<feature type="transmembrane region" description="Helical" evidence="1">
    <location>
        <begin position="569"/>
        <end position="591"/>
    </location>
</feature>
<keyword evidence="4" id="KW-1185">Reference proteome</keyword>
<dbReference type="AlphaFoldDB" id="A0A1V2L4L8"/>
<sequence length="653" mass="73354">MFSISFDSFVSRSSRDLKHLPQTMLPTRLLSLLALATVPFVWAEDVGGPDTPEVSEHVELLRTPGIEEQHVIYPYSETLDITPLPRNHMFASFKFDLESEPYNVSQRSPYTHYKAFPRALAPILASTNTRDLHMRFGQGWWDSEHWGQLPDSGVSAGGVGIEVWAVIEAKTKEESFEQWITLVNSLSGLFCASLNFIDSSKTIYPVKSFAPSRDIPLFDQESELFLIRASLPSEPVCTENLTPFMKFIPTRGKAGLASLLDGHRIFESEWHMMSIDIETQCSEDQICKLGMKQQIDAVVDVTRALRRKKSQIPKPDQGSDLICDPSKPMDNFQCFPINQKDDMAYSLSDIFGRSINGGSLLSEKPSRVCVHAPEEWSVFLSIGSSNYGTGDNCFDIKNVLEHDVHLDTRASANVNEPKPVPVSVSRSLTGYGQDTGGVRTVFKNNLKDDIHFVYLETLPWFMRIYLHTLTVSGIEDTDNIIRSIFYQPEEDRKRPTHLELEIVIPAESSIVISYSFDKSLLLIAEYPPDANHGFSIEPGTLKVVSPVIYELRTSPALLTLPTPDFSMPYNVIIFTATVMSLSFGTFFNLLFKRTIPEEDTDLLDDVFSPKSKLKEKIQRVKSKIGAKVTSLKVAMGIDKAEVKVETDPEVDEN</sequence>
<evidence type="ECO:0000313" key="3">
    <source>
        <dbReference type="EMBL" id="ONH66858.1"/>
    </source>
</evidence>
<dbReference type="EMBL" id="MPUK01000006">
    <property type="protein sequence ID" value="ONH66858.1"/>
    <property type="molecule type" value="Genomic_DNA"/>
</dbReference>
<dbReference type="VEuPathDB" id="FungiDB:BON22_3544"/>
<dbReference type="InterPro" id="IPR007245">
    <property type="entry name" value="PIG-T"/>
</dbReference>
<reference evidence="4" key="1">
    <citation type="journal article" date="2017" name="Genome Announc.">
        <title>Genome sequences of Cyberlindnera fabianii 65, Pichia kudriavzevii 129, and Saccharomyces cerevisiae 131 isolated from fermented masau fruits in Zimbabwe.</title>
        <authorList>
            <person name="van Rijswijck I.M.H."/>
            <person name="Derks M.F.L."/>
            <person name="Abee T."/>
            <person name="de Ridder D."/>
            <person name="Smid E.J."/>
        </authorList>
    </citation>
    <scope>NUCLEOTIDE SEQUENCE [LARGE SCALE GENOMIC DNA]</scope>
    <source>
        <strain evidence="4">65</strain>
    </source>
</reference>
<evidence type="ECO:0000313" key="4">
    <source>
        <dbReference type="Proteomes" id="UP000189513"/>
    </source>
</evidence>
<protein>
    <submittedName>
        <fullName evidence="3">GPI transamidase component GPI16</fullName>
    </submittedName>
</protein>
<dbReference type="STRING" id="36022.A0A1V2L4L8"/>
<dbReference type="Proteomes" id="UP000189513">
    <property type="component" value="Unassembled WGS sequence"/>
</dbReference>
<feature type="signal peptide" evidence="2">
    <location>
        <begin position="1"/>
        <end position="43"/>
    </location>
</feature>
<evidence type="ECO:0000256" key="2">
    <source>
        <dbReference type="SAM" id="SignalP"/>
    </source>
</evidence>
<dbReference type="PANTHER" id="PTHR12959">
    <property type="entry name" value="GPI TRANSAMIDASE COMPONENT PIG-T-RELATED"/>
    <property type="match status" value="1"/>
</dbReference>
<dbReference type="GO" id="GO:0042765">
    <property type="term" value="C:GPI-anchor transamidase complex"/>
    <property type="evidence" value="ECO:0007669"/>
    <property type="project" value="InterPro"/>
</dbReference>
<keyword evidence="2" id="KW-0732">Signal</keyword>
<proteinExistence type="predicted"/>
<dbReference type="PANTHER" id="PTHR12959:SF11">
    <property type="entry name" value="GPI TRANSAMIDASE COMPONENT PIG-T"/>
    <property type="match status" value="1"/>
</dbReference>
<accession>A0A1V2L4L8</accession>